<dbReference type="Pfam" id="PF12937">
    <property type="entry name" value="F-box-like"/>
    <property type="match status" value="1"/>
</dbReference>
<comment type="caution">
    <text evidence="2">The sequence shown here is derived from an EMBL/GenBank/DDBJ whole genome shotgun (WGS) entry which is preliminary data.</text>
</comment>
<keyword evidence="3" id="KW-1185">Reference proteome</keyword>
<gene>
    <name evidence="2" type="ORF">CLO192961_LOCUS407971</name>
</gene>
<feature type="domain" description="F-box" evidence="1">
    <location>
        <begin position="2"/>
        <end position="54"/>
    </location>
</feature>
<proteinExistence type="predicted"/>
<protein>
    <recommendedName>
        <fullName evidence="1">F-box domain-containing protein</fullName>
    </recommendedName>
</protein>
<dbReference type="EMBL" id="CABFNS010000908">
    <property type="protein sequence ID" value="VUC35245.1"/>
    <property type="molecule type" value="Genomic_DNA"/>
</dbReference>
<sequence>MLPPEIWSRVFSNFLPPATSEGLRHSLKPLYSLCLVSRRFRQIAQPLLYHTILFDYRHLEQEPKLVRSLFESPELARAVRKVTLRDHDLESFGSYQQLLEDVVRSLDVPEAFRTQLINGLEYRDHGSFAAIVLAMTTAVHEIDIALSLEDGEAAPDLLSLLIGSDKPAEDENSHSQTEYRNYGLPFLKRMSLTVGDEMCSSVSGLESVLLRPGLEQLCLKKVYWHLNEGDATDWPEGTSNLPSLTLHNSMVSGHSIEDIFTRFPNLRVFNYIASDRFSGRQEDYDEEDDPEWGFHGAEVGQALRTFGTKLEALTFRTTAYREGEAWDGELWDDSPLGSLRELNALRRLEVDLSELTESMGNDDSAEWARNMVELLPPSLEELIMPDLYTMFGKIFELIKGQYFPSLRLIAIVPVPGGRPYVPSIKDEEIPGWTFVIGGTGVSSSVDAVYSFQRKK</sequence>
<dbReference type="Proteomes" id="UP000766486">
    <property type="component" value="Unassembled WGS sequence"/>
</dbReference>
<accession>A0ABY6UZ40</accession>
<organism evidence="2 3">
    <name type="scientific">Bionectria ochroleuca</name>
    <name type="common">Gliocladium roseum</name>
    <dbReference type="NCBI Taxonomy" id="29856"/>
    <lineage>
        <taxon>Eukaryota</taxon>
        <taxon>Fungi</taxon>
        <taxon>Dikarya</taxon>
        <taxon>Ascomycota</taxon>
        <taxon>Pezizomycotina</taxon>
        <taxon>Sordariomycetes</taxon>
        <taxon>Hypocreomycetidae</taxon>
        <taxon>Hypocreales</taxon>
        <taxon>Bionectriaceae</taxon>
        <taxon>Clonostachys</taxon>
    </lineage>
</organism>
<name>A0ABY6UZ40_BIOOC</name>
<dbReference type="InterPro" id="IPR001810">
    <property type="entry name" value="F-box_dom"/>
</dbReference>
<evidence type="ECO:0000259" key="1">
    <source>
        <dbReference type="Pfam" id="PF12937"/>
    </source>
</evidence>
<evidence type="ECO:0000313" key="2">
    <source>
        <dbReference type="EMBL" id="VUC35245.1"/>
    </source>
</evidence>
<reference evidence="2 3" key="1">
    <citation type="submission" date="2019-06" db="EMBL/GenBank/DDBJ databases">
        <authorList>
            <person name="Broberg M."/>
        </authorList>
    </citation>
    <scope>NUCLEOTIDE SEQUENCE [LARGE SCALE GENOMIC DNA]</scope>
</reference>
<evidence type="ECO:0000313" key="3">
    <source>
        <dbReference type="Proteomes" id="UP000766486"/>
    </source>
</evidence>